<keyword evidence="2" id="KW-1185">Reference proteome</keyword>
<organism evidence="1 2">
    <name type="scientific">Plasmodium brasilianum</name>
    <dbReference type="NCBI Taxonomy" id="5824"/>
    <lineage>
        <taxon>Eukaryota</taxon>
        <taxon>Sar</taxon>
        <taxon>Alveolata</taxon>
        <taxon>Apicomplexa</taxon>
        <taxon>Aconoidasida</taxon>
        <taxon>Haemosporida</taxon>
        <taxon>Plasmodiidae</taxon>
        <taxon>Plasmodium</taxon>
        <taxon>Plasmodium (Plasmodium)</taxon>
    </lineage>
</organism>
<comment type="caution">
    <text evidence="1">The sequence shown here is derived from an EMBL/GenBank/DDBJ whole genome shotgun (WGS) entry which is preliminary data.</text>
</comment>
<proteinExistence type="predicted"/>
<accession>A0ACB9YEI9</accession>
<dbReference type="Proteomes" id="UP001056978">
    <property type="component" value="Chromosome 3"/>
</dbReference>
<dbReference type="EMBL" id="CM043771">
    <property type="protein sequence ID" value="KAI4840651.1"/>
    <property type="molecule type" value="Genomic_DNA"/>
</dbReference>
<reference evidence="1" key="1">
    <citation type="submission" date="2022-06" db="EMBL/GenBank/DDBJ databases">
        <title>The First Complete Genome of the Simian Malaria Parasite Plasmodium brasilianum.</title>
        <authorList>
            <person name="Bajic M."/>
            <person name="Ravishankar S."/>
        </authorList>
    </citation>
    <scope>NUCLEOTIDE SEQUENCE</scope>
    <source>
        <strain evidence="1">Bolivian I</strain>
    </source>
</reference>
<gene>
    <name evidence="1" type="ORF">MKS88_000884</name>
</gene>
<evidence type="ECO:0000313" key="1">
    <source>
        <dbReference type="EMBL" id="KAI4840651.1"/>
    </source>
</evidence>
<evidence type="ECO:0000313" key="2">
    <source>
        <dbReference type="Proteomes" id="UP001056978"/>
    </source>
</evidence>
<sequence length="868" mass="103593">MNIEDKYKFIKEKYKEIKKQNDILKKAIVEYKKDIKHLEKNNDEQKNKINIILDKNNNLLNDNNELSDKIVHLTNLLEEQKKSNSGWRNLMLLTKSSRENVQDSVAFEELGIKIKENETLHKEIDDLQNQKDKLEKELELFKNNHKEKLSDRERTIENLNDIISSSNKNRIKMESENDEIKKQIEINKIHFNEIIEKKNTHIIKIEQVCKTLKNKYYPRYKVNFNQIPFCEKYDHRGYYIQNKIDENMKYFKNYILNIIQRFSEYLVACKELFTFQDKHLNSIYQKLEKEQMGDQIDYYKFIDLKKISQTEVIFLEEAINLLANFEEAWHNKEDIEHIKDVLLNIAAKLKKIFIKVNIYLCVEEYIYPTNIESKMFELKNVIIELRCLKNVILKTINIFACVLSVCPYNNDKIMVEYFKKRKIISKKSIDMNKTDRGMYCIEASYNDVYANNWSSEEENYDGLENISNNIRKGNISSNNTISSSNSGRTFAHNNVNFKKLLCERERKFLSKFEHLQNYTEKNNKIIFFLLKKFKVLLEDICYSFNFLKSYISFRMCEIKGADNVNIENYKLITYIQDLTNSFIKAIENFDIGKLQLPLVSLLSYSRFNRCMLYKKQSEFLEKINYAYAKVNVIPYNSLETSFRHVEIYKKNYIELNKMLLKKKKTIKRLRRINEQVLREFKSTVVTNKELTIKNEFLTNSLSLKREIDNEEVIVNDVQLYAEKILKFIISNNCEKKYLNIREKQLIEAYICSCIKINNLNGEIKKNVQIREQLEGEVYTKVDEIKKLNQQIEIYKEEETNIHKKYEEQMKTLHDLIVTLEKQISKLKSERSVNKFFILCTICGNKNNMGVILKNRKCLKCSSIIVFLK</sequence>
<name>A0ACB9YEI9_PLABR</name>
<protein>
    <submittedName>
        <fullName evidence="1">KLRAQ domain-containing protein</fullName>
    </submittedName>
</protein>